<dbReference type="Proteomes" id="UP000236544">
    <property type="component" value="Unassembled WGS sequence"/>
</dbReference>
<evidence type="ECO:0000259" key="1">
    <source>
        <dbReference type="Pfam" id="PF00339"/>
    </source>
</evidence>
<evidence type="ECO:0000313" key="2">
    <source>
        <dbReference type="EMBL" id="CUS22027.1"/>
    </source>
</evidence>
<proteinExistence type="predicted"/>
<dbReference type="InterPro" id="IPR014756">
    <property type="entry name" value="Ig_E-set"/>
</dbReference>
<dbReference type="OrthoDB" id="3365616at2759"/>
<keyword evidence="3" id="KW-1185">Reference proteome</keyword>
<dbReference type="SUPFAM" id="SSF81296">
    <property type="entry name" value="E set domains"/>
    <property type="match status" value="1"/>
</dbReference>
<dbReference type="InterPro" id="IPR014752">
    <property type="entry name" value="Arrestin-like_C"/>
</dbReference>
<accession>A0A0P1KQ67</accession>
<dbReference type="EMBL" id="LN890563">
    <property type="protein sequence ID" value="CUS22027.1"/>
    <property type="molecule type" value="Genomic_DNA"/>
</dbReference>
<dbReference type="CDD" id="cd22952">
    <property type="entry name" value="ART10-like"/>
    <property type="match status" value="1"/>
</dbReference>
<organism evidence="2 3">
    <name type="scientific">Lachancea quebecensis</name>
    <dbReference type="NCBI Taxonomy" id="1654605"/>
    <lineage>
        <taxon>Eukaryota</taxon>
        <taxon>Fungi</taxon>
        <taxon>Dikarya</taxon>
        <taxon>Ascomycota</taxon>
        <taxon>Saccharomycotina</taxon>
        <taxon>Saccharomycetes</taxon>
        <taxon>Saccharomycetales</taxon>
        <taxon>Saccharomycetaceae</taxon>
        <taxon>Lachancea</taxon>
    </lineage>
</organism>
<dbReference type="Pfam" id="PF00339">
    <property type="entry name" value="Arrestin_N"/>
    <property type="match status" value="1"/>
</dbReference>
<dbReference type="InterPro" id="IPR011021">
    <property type="entry name" value="Arrestin-like_N"/>
</dbReference>
<dbReference type="Gene3D" id="2.60.40.640">
    <property type="match status" value="1"/>
</dbReference>
<dbReference type="AlphaFoldDB" id="A0A0P1KQ67"/>
<name>A0A0P1KQ67_9SACH</name>
<gene>
    <name evidence="2" type="ORF">LAQU0_S04e06502g</name>
</gene>
<reference evidence="3" key="1">
    <citation type="submission" date="2015-10" db="EMBL/GenBank/DDBJ databases">
        <authorList>
            <person name="Devillers H."/>
        </authorList>
    </citation>
    <scope>NUCLEOTIDE SEQUENCE [LARGE SCALE GENOMIC DNA]</scope>
</reference>
<protein>
    <submittedName>
        <fullName evidence="2">LAQU0S04e06502g1_1</fullName>
    </submittedName>
</protein>
<feature type="domain" description="Arrestin-like N-terminal" evidence="1">
    <location>
        <begin position="15"/>
        <end position="122"/>
    </location>
</feature>
<sequence>MSTTVKVVLNPPSNGEFYTLEDVIGGSVVLGLEKSVNIREVSVKLIGQSEAVVRPGDHLENEKPQSLQVPLADNRSLHEVVKLESSVFPPENVKAAMKGSRKPFKVEKGEYKFPFEFRFPSRPQCIQRHHKKLFTYLKGHSNPKLPPSFNNLLDSKDVLNLNTYFYSLGRIEYFVEATVFTGSDDMWFKPFRSYPALKRTFEFIPSNVAQEHLEDALRENPNTPPQVFRSKFDVTFEGSEQQMWVEVRSKHLRSVYRLDYLFRPSGKKFNQVYLCMLNPLPESAELRVTRVELNLIEVVTYLAGNRSNANLSSLRLAGVNTDYKVDLARCQQVEGGFTECRVDLTDIYPLDMIRFNEEDYKHNGNRLYSFDSCNIRRRFKLQLFLHWTLNEVDHFQTEVLTNFTNIFCESVTVAEQPPDYMEEQLPKYE</sequence>
<evidence type="ECO:0000313" key="3">
    <source>
        <dbReference type="Proteomes" id="UP000236544"/>
    </source>
</evidence>